<organism evidence="2 3">
    <name type="scientific">Streptomyces fimbriatus</name>
    <dbReference type="NCBI Taxonomy" id="68197"/>
    <lineage>
        <taxon>Bacteria</taxon>
        <taxon>Bacillati</taxon>
        <taxon>Actinomycetota</taxon>
        <taxon>Actinomycetes</taxon>
        <taxon>Kitasatosporales</taxon>
        <taxon>Streptomycetaceae</taxon>
        <taxon>Streptomyces</taxon>
    </lineage>
</organism>
<evidence type="ECO:0000256" key="1">
    <source>
        <dbReference type="SAM" id="MobiDB-lite"/>
    </source>
</evidence>
<name>A0ABW0D579_STRFI</name>
<feature type="compositionally biased region" description="Low complexity" evidence="1">
    <location>
        <begin position="41"/>
        <end position="54"/>
    </location>
</feature>
<evidence type="ECO:0000313" key="2">
    <source>
        <dbReference type="EMBL" id="MFC5225183.1"/>
    </source>
</evidence>
<feature type="non-terminal residue" evidence="2">
    <location>
        <position position="1"/>
    </location>
</feature>
<keyword evidence="3" id="KW-1185">Reference proteome</keyword>
<feature type="region of interest" description="Disordered" evidence="1">
    <location>
        <begin position="1"/>
        <end position="73"/>
    </location>
</feature>
<protein>
    <submittedName>
        <fullName evidence="2">Uncharacterized protein</fullName>
    </submittedName>
</protein>
<accession>A0ABW0D579</accession>
<feature type="compositionally biased region" description="Low complexity" evidence="1">
    <location>
        <begin position="13"/>
        <end position="26"/>
    </location>
</feature>
<sequence>YGTPYPAAGRSLPRTTVRPPTTDRAPTPCPHPPLGRERHPATTAGRAAQAAVTGRPHRRAVRPPARTQRFRCR</sequence>
<proteinExistence type="predicted"/>
<comment type="caution">
    <text evidence="2">The sequence shown here is derived from an EMBL/GenBank/DDBJ whole genome shotgun (WGS) entry which is preliminary data.</text>
</comment>
<dbReference type="Proteomes" id="UP001596156">
    <property type="component" value="Unassembled WGS sequence"/>
</dbReference>
<evidence type="ECO:0000313" key="3">
    <source>
        <dbReference type="Proteomes" id="UP001596156"/>
    </source>
</evidence>
<reference evidence="3" key="1">
    <citation type="journal article" date="2019" name="Int. J. Syst. Evol. Microbiol.">
        <title>The Global Catalogue of Microorganisms (GCM) 10K type strain sequencing project: providing services to taxonomists for standard genome sequencing and annotation.</title>
        <authorList>
            <consortium name="The Broad Institute Genomics Platform"/>
            <consortium name="The Broad Institute Genome Sequencing Center for Infectious Disease"/>
            <person name="Wu L."/>
            <person name="Ma J."/>
        </authorList>
    </citation>
    <scope>NUCLEOTIDE SEQUENCE [LARGE SCALE GENOMIC DNA]</scope>
    <source>
        <strain evidence="3">CCM 8479</strain>
    </source>
</reference>
<gene>
    <name evidence="2" type="ORF">ACFPN6_11320</name>
</gene>
<dbReference type="EMBL" id="JBHSKL010000012">
    <property type="protein sequence ID" value="MFC5225183.1"/>
    <property type="molecule type" value="Genomic_DNA"/>
</dbReference>